<protein>
    <submittedName>
        <fullName evidence="2">Uncharacterized protein</fullName>
    </submittedName>
</protein>
<evidence type="ECO:0000256" key="1">
    <source>
        <dbReference type="SAM" id="Phobius"/>
    </source>
</evidence>
<reference evidence="2" key="1">
    <citation type="journal article" date="2015" name="Nature">
        <title>Complex archaea that bridge the gap between prokaryotes and eukaryotes.</title>
        <authorList>
            <person name="Spang A."/>
            <person name="Saw J.H."/>
            <person name="Jorgensen S.L."/>
            <person name="Zaremba-Niedzwiedzka K."/>
            <person name="Martijn J."/>
            <person name="Lind A.E."/>
            <person name="van Eijk R."/>
            <person name="Schleper C."/>
            <person name="Guy L."/>
            <person name="Ettema T.J."/>
        </authorList>
    </citation>
    <scope>NUCLEOTIDE SEQUENCE</scope>
</reference>
<keyword evidence="1" id="KW-0472">Membrane</keyword>
<proteinExistence type="predicted"/>
<gene>
    <name evidence="2" type="ORF">LCGC14_0838510</name>
</gene>
<name>A0A0F9SL54_9ZZZZ</name>
<dbReference type="AlphaFoldDB" id="A0A0F9SL54"/>
<comment type="caution">
    <text evidence="2">The sequence shown here is derived from an EMBL/GenBank/DDBJ whole genome shotgun (WGS) entry which is preliminary data.</text>
</comment>
<keyword evidence="1" id="KW-0812">Transmembrane</keyword>
<accession>A0A0F9SL54</accession>
<dbReference type="EMBL" id="LAZR01002442">
    <property type="protein sequence ID" value="KKN29998.1"/>
    <property type="molecule type" value="Genomic_DNA"/>
</dbReference>
<evidence type="ECO:0000313" key="2">
    <source>
        <dbReference type="EMBL" id="KKN29998.1"/>
    </source>
</evidence>
<feature type="transmembrane region" description="Helical" evidence="1">
    <location>
        <begin position="35"/>
        <end position="57"/>
    </location>
</feature>
<organism evidence="2">
    <name type="scientific">marine sediment metagenome</name>
    <dbReference type="NCBI Taxonomy" id="412755"/>
    <lineage>
        <taxon>unclassified sequences</taxon>
        <taxon>metagenomes</taxon>
        <taxon>ecological metagenomes</taxon>
    </lineage>
</organism>
<keyword evidence="1" id="KW-1133">Transmembrane helix</keyword>
<feature type="transmembrane region" description="Helical" evidence="1">
    <location>
        <begin position="7"/>
        <end position="29"/>
    </location>
</feature>
<sequence>MKRIENVVLLKVIGSFELLAALAMFWFFYENIPALIGGIILLGLSVNSFVQAHKCYLRQYSPRK</sequence>